<dbReference type="EMBL" id="LR796667">
    <property type="protein sequence ID" value="CAB4158134.1"/>
    <property type="molecule type" value="Genomic_DNA"/>
</dbReference>
<protein>
    <submittedName>
        <fullName evidence="1">Uncharacterized protein</fullName>
    </submittedName>
</protein>
<name>A0A6J5NSJ8_9CAUD</name>
<organism evidence="1">
    <name type="scientific">uncultured Caudovirales phage</name>
    <dbReference type="NCBI Taxonomy" id="2100421"/>
    <lineage>
        <taxon>Viruses</taxon>
        <taxon>Duplodnaviria</taxon>
        <taxon>Heunggongvirae</taxon>
        <taxon>Uroviricota</taxon>
        <taxon>Caudoviricetes</taxon>
        <taxon>Peduoviridae</taxon>
        <taxon>Maltschvirus</taxon>
        <taxon>Maltschvirus maltsch</taxon>
    </lineage>
</organism>
<evidence type="ECO:0000313" key="1">
    <source>
        <dbReference type="EMBL" id="CAB4158134.1"/>
    </source>
</evidence>
<reference evidence="1" key="1">
    <citation type="submission" date="2020-04" db="EMBL/GenBank/DDBJ databases">
        <authorList>
            <person name="Chiriac C."/>
            <person name="Salcher M."/>
            <person name="Ghai R."/>
            <person name="Kavagutti S V."/>
        </authorList>
    </citation>
    <scope>NUCLEOTIDE SEQUENCE</scope>
</reference>
<gene>
    <name evidence="1" type="ORF">UFOVP695_21</name>
</gene>
<accession>A0A6J5NSJ8</accession>
<proteinExistence type="predicted"/>
<sequence length="49" mass="5733">MIKSNHKSMLIKQELHTKLEEARKKLGFRTYSEVLNYFIEKFNGGGTCI</sequence>